<dbReference type="AlphaFoldDB" id="A0AAX2GWE3"/>
<dbReference type="EMBL" id="CP014227">
    <property type="protein sequence ID" value="AMD84876.1"/>
    <property type="molecule type" value="Genomic_DNA"/>
</dbReference>
<dbReference type="KEGG" id="chg:AXF12_04705"/>
<evidence type="ECO:0000259" key="3">
    <source>
        <dbReference type="Pfam" id="PF18998"/>
    </source>
</evidence>
<name>A0AAX2GWE3_9FLAO</name>
<dbReference type="InterPro" id="IPR044060">
    <property type="entry name" value="Bacterial_rp_domain"/>
</dbReference>
<dbReference type="InterPro" id="IPR049492">
    <property type="entry name" value="BD-FAE-like_dom"/>
</dbReference>
<keyword evidence="7" id="KW-1185">Reference proteome</keyword>
<dbReference type="InterPro" id="IPR029058">
    <property type="entry name" value="AB_hydrolase_fold"/>
</dbReference>
<protein>
    <submittedName>
        <fullName evidence="6">Acetyl esterase</fullName>
    </submittedName>
    <submittedName>
        <fullName evidence="5">Alpha/beta hydrolase</fullName>
    </submittedName>
</protein>
<dbReference type="Proteomes" id="UP000065822">
    <property type="component" value="Chromosome"/>
</dbReference>
<reference evidence="6 8" key="2">
    <citation type="submission" date="2017-06" db="EMBL/GenBank/DDBJ databases">
        <authorList>
            <consortium name="Pathogen Informatics"/>
        </authorList>
    </citation>
    <scope>NUCLEOTIDE SEQUENCE [LARGE SCALE GENOMIC DNA]</scope>
    <source>
        <strain evidence="6 8">NCTC12947</strain>
    </source>
</reference>
<feature type="domain" description="BD-FAE-like" evidence="4">
    <location>
        <begin position="131"/>
        <end position="342"/>
    </location>
</feature>
<dbReference type="GO" id="GO:0016787">
    <property type="term" value="F:hydrolase activity"/>
    <property type="evidence" value="ECO:0007669"/>
    <property type="project" value="UniProtKB-KW"/>
</dbReference>
<dbReference type="Proteomes" id="UP000215539">
    <property type="component" value="Chromosome 1"/>
</dbReference>
<dbReference type="Gene3D" id="3.40.50.1820">
    <property type="entry name" value="alpha/beta hydrolase"/>
    <property type="match status" value="1"/>
</dbReference>
<keyword evidence="1 5" id="KW-0378">Hydrolase</keyword>
<dbReference type="Pfam" id="PF20434">
    <property type="entry name" value="BD-FAE"/>
    <property type="match status" value="1"/>
</dbReference>
<evidence type="ECO:0000256" key="1">
    <source>
        <dbReference type="ARBA" id="ARBA00022801"/>
    </source>
</evidence>
<gene>
    <name evidence="5" type="ORF">AXF12_04705</name>
    <name evidence="6" type="ORF">SAMEA44541418_00790</name>
</gene>
<organism evidence="6 8">
    <name type="scientific">Capnocytophaga haemolytica</name>
    <dbReference type="NCBI Taxonomy" id="45243"/>
    <lineage>
        <taxon>Bacteria</taxon>
        <taxon>Pseudomonadati</taxon>
        <taxon>Bacteroidota</taxon>
        <taxon>Flavobacteriia</taxon>
        <taxon>Flavobacteriales</taxon>
        <taxon>Flavobacteriaceae</taxon>
        <taxon>Capnocytophaga</taxon>
    </lineage>
</organism>
<feature type="domain" description="Bacterial repeat" evidence="3">
    <location>
        <begin position="22"/>
        <end position="104"/>
    </location>
</feature>
<evidence type="ECO:0000313" key="6">
    <source>
        <dbReference type="EMBL" id="SNV06712.1"/>
    </source>
</evidence>
<dbReference type="PANTHER" id="PTHR48081">
    <property type="entry name" value="AB HYDROLASE SUPERFAMILY PROTEIN C4A8.06C"/>
    <property type="match status" value="1"/>
</dbReference>
<proteinExistence type="predicted"/>
<dbReference type="EMBL" id="LT906449">
    <property type="protein sequence ID" value="SNV06712.1"/>
    <property type="molecule type" value="Genomic_DNA"/>
</dbReference>
<sequence>MKKHLLILITLLTGATAMGQQYKVTFDKAEHGSYTVSPALPKSGMYKAGTVLTVKATPDKGYTFDSGYYTASEDMPWGRLYFETMTPEFKITVHRNIAIGAYFVKQQATQGLVVTQDIVFAQPGKKPLKYDVYAPKGAKNLPCIVIIHGGGWSSNTEDIMRGMAREMARTGKYVVFSMDYRWLGTLDGDKTPTEPYQIIEDVYGGLLHIMEHAAVYGGDPSKLLLTGDSAGGHLSASAANFVERIGDRGFGKTEDVYEFKPTYLPKGKTLIQVRTDLAKAIKAVSPTYGVFSAGLLSGPMKDKSDAYRKAIAPIESIPNAKERYVPQLLFRGTEDPIISDQEVRGYEQALIKAGQRAEYIEVGGASHAFFDWKPEAKTQAVFERYGIYHIKEMLLFFDDVLDGK</sequence>
<dbReference type="RefSeq" id="WP_066428762.1">
    <property type="nucleotide sequence ID" value="NZ_CP014227.1"/>
</dbReference>
<feature type="chain" id="PRO_5043589698" evidence="2">
    <location>
        <begin position="20"/>
        <end position="404"/>
    </location>
</feature>
<evidence type="ECO:0000313" key="8">
    <source>
        <dbReference type="Proteomes" id="UP000215539"/>
    </source>
</evidence>
<accession>A0AAX2GWE3</accession>
<reference evidence="5 7" key="1">
    <citation type="submission" date="2016-02" db="EMBL/GenBank/DDBJ databases">
        <authorList>
            <person name="Holder M.E."/>
            <person name="Ajami N.J."/>
            <person name="Petrosino J.F."/>
        </authorList>
    </citation>
    <scope>NUCLEOTIDE SEQUENCE [LARGE SCALE GENOMIC DNA]</scope>
    <source>
        <strain evidence="5 7">CCUG 32990</strain>
    </source>
</reference>
<evidence type="ECO:0000313" key="7">
    <source>
        <dbReference type="Proteomes" id="UP000065822"/>
    </source>
</evidence>
<dbReference type="InterPro" id="IPR050300">
    <property type="entry name" value="GDXG_lipolytic_enzyme"/>
</dbReference>
<evidence type="ECO:0000256" key="2">
    <source>
        <dbReference type="SAM" id="SignalP"/>
    </source>
</evidence>
<evidence type="ECO:0000313" key="5">
    <source>
        <dbReference type="EMBL" id="AMD84876.1"/>
    </source>
</evidence>
<evidence type="ECO:0000259" key="4">
    <source>
        <dbReference type="Pfam" id="PF20434"/>
    </source>
</evidence>
<keyword evidence="2" id="KW-0732">Signal</keyword>
<feature type="signal peptide" evidence="2">
    <location>
        <begin position="1"/>
        <end position="19"/>
    </location>
</feature>
<dbReference type="SUPFAM" id="SSF53474">
    <property type="entry name" value="alpha/beta-Hydrolases"/>
    <property type="match status" value="1"/>
</dbReference>
<dbReference type="Pfam" id="PF18998">
    <property type="entry name" value="Flg_new_2"/>
    <property type="match status" value="1"/>
</dbReference>